<evidence type="ECO:0000256" key="1">
    <source>
        <dbReference type="SAM" id="MobiDB-lite"/>
    </source>
</evidence>
<feature type="region of interest" description="Disordered" evidence="1">
    <location>
        <begin position="89"/>
        <end position="108"/>
    </location>
</feature>
<protein>
    <submittedName>
        <fullName evidence="2">Uncharacterized protein</fullName>
    </submittedName>
</protein>
<evidence type="ECO:0000313" key="3">
    <source>
        <dbReference type="Proteomes" id="UP001557465"/>
    </source>
</evidence>
<dbReference type="Proteomes" id="UP001557465">
    <property type="component" value="Unassembled WGS sequence"/>
</dbReference>
<gene>
    <name evidence="2" type="ORF">AB4874_08735</name>
</gene>
<feature type="region of interest" description="Disordered" evidence="1">
    <location>
        <begin position="1"/>
        <end position="28"/>
    </location>
</feature>
<organism evidence="2 3">
    <name type="scientific">Thioclava arctica</name>
    <dbReference type="NCBI Taxonomy" id="3238301"/>
    <lineage>
        <taxon>Bacteria</taxon>
        <taxon>Pseudomonadati</taxon>
        <taxon>Pseudomonadota</taxon>
        <taxon>Alphaproteobacteria</taxon>
        <taxon>Rhodobacterales</taxon>
        <taxon>Paracoccaceae</taxon>
        <taxon>Thioclava</taxon>
    </lineage>
</organism>
<accession>A0ABV3TJH9</accession>
<keyword evidence="3" id="KW-1185">Reference proteome</keyword>
<name>A0ABV3TJH9_9RHOB</name>
<sequence>MNAKTGIEDTTSDINFAQHVPLSPSRTQQPARFLKSYFPDTYRNQINRSDPNAPTLARFHGACAAMFGEIHDTEMIRARLFSPCHQGARPLEGRLKLRTGRDPRGVKR</sequence>
<dbReference type="EMBL" id="JBFRYC010000004">
    <property type="protein sequence ID" value="MEX1661736.1"/>
    <property type="molecule type" value="Genomic_DNA"/>
</dbReference>
<evidence type="ECO:0000313" key="2">
    <source>
        <dbReference type="EMBL" id="MEX1661736.1"/>
    </source>
</evidence>
<feature type="compositionally biased region" description="Basic and acidic residues" evidence="1">
    <location>
        <begin position="91"/>
        <end position="108"/>
    </location>
</feature>
<comment type="caution">
    <text evidence="2">The sequence shown here is derived from an EMBL/GenBank/DDBJ whole genome shotgun (WGS) entry which is preliminary data.</text>
</comment>
<proteinExistence type="predicted"/>
<dbReference type="RefSeq" id="WP_368391707.1">
    <property type="nucleotide sequence ID" value="NZ_JBFRYC010000004.1"/>
</dbReference>
<reference evidence="2 3" key="1">
    <citation type="journal article" date="2011" name="Int. J. Syst. Evol. Microbiol.">
        <title>Zhongshania antarctica gen. nov., sp. nov. and Zhongshania guokunii sp. nov., gammaproteobacteria respectively isolated from coastal attached (fast) ice and surface seawater of the Antarctic.</title>
        <authorList>
            <person name="Li H.J."/>
            <person name="Zhang X.Y."/>
            <person name="Chen C.X."/>
            <person name="Zhang Y.J."/>
            <person name="Gao Z.M."/>
            <person name="Yu Y."/>
            <person name="Chen X.L."/>
            <person name="Chen B."/>
            <person name="Zhang Y.Z."/>
        </authorList>
    </citation>
    <scope>NUCLEOTIDE SEQUENCE [LARGE SCALE GENOMIC DNA]</scope>
    <source>
        <strain evidence="2 3">15-R06ZXC-3</strain>
    </source>
</reference>